<sequence>MSEIVVAKEEEESPEETEERRDLPSPLALLAATCSKIGEEQRISDESDSSEGNVANTVSRDPLSSSPPPQQPQVITLQQFQNLLTLQQVNGGEQKYVSQAAATPTVSVQGVPGQFIQSGGGSGGVTYSVLQGGQSGGMQAVTIDGQEAVFIPSSAGLVSPLRVLPAGVLPTGPITAAPTTAIFPGQNVSVRPNTQVLQVQQSIPVQVPISTSNGQTVYQTVHFPIQSFTSLPNILQTTVIPQISQVGTTQMAQMVTPSGQVQQVQVVTPVSQQGTLVVQQQPSSSSASSTSTTTTDSILVPHQQFLLGNYLGGNQQQVTVIPVSSLANLTNGISLPTSNQVPQSVQQPIIQTIPPGTIQIISSGSPGGGQDSSSERWQVVGVAQPSASPPLEEDVQLVDEKPRLRRVACSCPNCIEGQAGCSRARAEDAATSLEQTRSIGKPWSGMRKKQHVCHVPGCNKVYGKTSHLRAHLRWHTGERPFICSWEYCGKCFTRSDELQRHRRTHTGEKRFMCTQCHKKFMRSDHLSKHIKTHQKARTDVTTSTQGDEETSGDEDKMLITLQAESEPPELSIVDTIDSM</sequence>
<protein>
    <submittedName>
        <fullName evidence="14">Transcription factor SP4, putative</fullName>
    </submittedName>
</protein>
<dbReference type="FunFam" id="3.30.160.60:FF:001110">
    <property type="entry name" value="Krueppel factor 13"/>
    <property type="match status" value="1"/>
</dbReference>
<dbReference type="PROSITE" id="PS50157">
    <property type="entry name" value="ZINC_FINGER_C2H2_2"/>
    <property type="match status" value="3"/>
</dbReference>
<evidence type="ECO:0000256" key="11">
    <source>
        <dbReference type="PROSITE-ProRule" id="PRU00042"/>
    </source>
</evidence>
<evidence type="ECO:0000256" key="2">
    <source>
        <dbReference type="ARBA" id="ARBA00022723"/>
    </source>
</evidence>
<comment type="subcellular location">
    <subcellularLocation>
        <location evidence="1">Nucleus</location>
    </subcellularLocation>
</comment>
<dbReference type="GO" id="GO:0000981">
    <property type="term" value="F:DNA-binding transcription factor activity, RNA polymerase II-specific"/>
    <property type="evidence" value="ECO:0007669"/>
    <property type="project" value="TreeGrafter"/>
</dbReference>
<dbReference type="Pfam" id="PF00096">
    <property type="entry name" value="zf-C2H2"/>
    <property type="match status" value="2"/>
</dbReference>
<organism evidence="14">
    <name type="scientific">Riptortus pedestris</name>
    <name type="common">Bean bug</name>
    <dbReference type="NCBI Taxonomy" id="329032"/>
    <lineage>
        <taxon>Eukaryota</taxon>
        <taxon>Metazoa</taxon>
        <taxon>Ecdysozoa</taxon>
        <taxon>Arthropoda</taxon>
        <taxon>Hexapoda</taxon>
        <taxon>Insecta</taxon>
        <taxon>Pterygota</taxon>
        <taxon>Neoptera</taxon>
        <taxon>Paraneoptera</taxon>
        <taxon>Hemiptera</taxon>
        <taxon>Heteroptera</taxon>
        <taxon>Panheteroptera</taxon>
        <taxon>Pentatomomorpha</taxon>
        <taxon>Coreoidea</taxon>
        <taxon>Alydidae</taxon>
        <taxon>Riptortus</taxon>
    </lineage>
</organism>
<evidence type="ECO:0000256" key="12">
    <source>
        <dbReference type="SAM" id="MobiDB-lite"/>
    </source>
</evidence>
<dbReference type="InterPro" id="IPR013087">
    <property type="entry name" value="Znf_C2H2_type"/>
</dbReference>
<dbReference type="SUPFAM" id="SSF57667">
    <property type="entry name" value="beta-beta-alpha zinc fingers"/>
    <property type="match status" value="1"/>
</dbReference>
<evidence type="ECO:0000259" key="13">
    <source>
        <dbReference type="PROSITE" id="PS50157"/>
    </source>
</evidence>
<feature type="domain" description="C2H2-type" evidence="13">
    <location>
        <begin position="511"/>
        <end position="538"/>
    </location>
</feature>
<keyword evidence="9" id="KW-0539">Nucleus</keyword>
<dbReference type="GO" id="GO:0000978">
    <property type="term" value="F:RNA polymerase II cis-regulatory region sequence-specific DNA binding"/>
    <property type="evidence" value="ECO:0007669"/>
    <property type="project" value="TreeGrafter"/>
</dbReference>
<name>R4WDY1_RIPPE</name>
<dbReference type="GO" id="GO:0008270">
    <property type="term" value="F:zinc ion binding"/>
    <property type="evidence" value="ECO:0007669"/>
    <property type="project" value="UniProtKB-KW"/>
</dbReference>
<dbReference type="EMBL" id="AK417964">
    <property type="protein sequence ID" value="BAN21179.1"/>
    <property type="molecule type" value="mRNA"/>
</dbReference>
<dbReference type="PROSITE" id="PS00028">
    <property type="entry name" value="ZINC_FINGER_C2H2_1"/>
    <property type="match status" value="3"/>
</dbReference>
<evidence type="ECO:0000256" key="3">
    <source>
        <dbReference type="ARBA" id="ARBA00022737"/>
    </source>
</evidence>
<evidence type="ECO:0000256" key="9">
    <source>
        <dbReference type="ARBA" id="ARBA00023242"/>
    </source>
</evidence>
<dbReference type="AlphaFoldDB" id="R4WDY1"/>
<dbReference type="PANTHER" id="PTHR23235">
    <property type="entry name" value="KRUEPPEL-LIKE TRANSCRIPTION FACTOR"/>
    <property type="match status" value="1"/>
</dbReference>
<dbReference type="InterPro" id="IPR036236">
    <property type="entry name" value="Znf_C2H2_sf"/>
</dbReference>
<keyword evidence="2" id="KW-0479">Metal-binding</keyword>
<evidence type="ECO:0000256" key="10">
    <source>
        <dbReference type="ARBA" id="ARBA00038409"/>
    </source>
</evidence>
<keyword evidence="3" id="KW-0677">Repeat</keyword>
<proteinExistence type="evidence at transcript level"/>
<feature type="region of interest" description="Disordered" evidence="12">
    <location>
        <begin position="560"/>
        <end position="579"/>
    </location>
</feature>
<evidence type="ECO:0000256" key="7">
    <source>
        <dbReference type="ARBA" id="ARBA00023125"/>
    </source>
</evidence>
<feature type="domain" description="C2H2-type" evidence="13">
    <location>
        <begin position="481"/>
        <end position="510"/>
    </location>
</feature>
<evidence type="ECO:0000256" key="8">
    <source>
        <dbReference type="ARBA" id="ARBA00023163"/>
    </source>
</evidence>
<evidence type="ECO:0000256" key="6">
    <source>
        <dbReference type="ARBA" id="ARBA00023015"/>
    </source>
</evidence>
<keyword evidence="7" id="KW-0238">DNA-binding</keyword>
<evidence type="ECO:0000256" key="4">
    <source>
        <dbReference type="ARBA" id="ARBA00022771"/>
    </source>
</evidence>
<reference evidence="14" key="1">
    <citation type="journal article" date="2013" name="PLoS ONE">
        <title>Gene expression in gut symbiotic organ of stinkbug affected by extracellular bacterial symbiont.</title>
        <authorList>
            <person name="Futahashi R."/>
            <person name="Tanaka K."/>
            <person name="Tanahashi M."/>
            <person name="Nikoh N."/>
            <person name="Kikuchi Y."/>
            <person name="Lee B.L."/>
            <person name="Fukatsu T."/>
        </authorList>
    </citation>
    <scope>NUCLEOTIDE SEQUENCE</scope>
    <source>
        <tissue evidence="14">Midgut</tissue>
    </source>
</reference>
<keyword evidence="8" id="KW-0804">Transcription</keyword>
<keyword evidence="4 11" id="KW-0863">Zinc-finger</keyword>
<dbReference type="Gene3D" id="3.30.160.60">
    <property type="entry name" value="Classic Zinc Finger"/>
    <property type="match status" value="3"/>
</dbReference>
<comment type="similarity">
    <text evidence="10">Belongs to the Sp1 C2H2-type zinc-finger protein family.</text>
</comment>
<dbReference type="SMART" id="SM00355">
    <property type="entry name" value="ZnF_C2H2"/>
    <property type="match status" value="3"/>
</dbReference>
<feature type="region of interest" description="Disordered" evidence="12">
    <location>
        <begin position="528"/>
        <end position="554"/>
    </location>
</feature>
<accession>R4WDY1</accession>
<feature type="compositionally biased region" description="Polar residues" evidence="12">
    <location>
        <begin position="50"/>
        <end position="63"/>
    </location>
</feature>
<dbReference type="PANTHER" id="PTHR23235:SF170">
    <property type="entry name" value="FI01014P-RELATED"/>
    <property type="match status" value="1"/>
</dbReference>
<keyword evidence="6" id="KW-0805">Transcription regulation</keyword>
<dbReference type="GO" id="GO:0005634">
    <property type="term" value="C:nucleus"/>
    <property type="evidence" value="ECO:0007669"/>
    <property type="project" value="UniProtKB-SubCell"/>
</dbReference>
<feature type="domain" description="C2H2-type" evidence="13">
    <location>
        <begin position="451"/>
        <end position="480"/>
    </location>
</feature>
<keyword evidence="5" id="KW-0862">Zinc</keyword>
<feature type="region of interest" description="Disordered" evidence="12">
    <location>
        <begin position="1"/>
        <end position="72"/>
    </location>
</feature>
<evidence type="ECO:0000256" key="5">
    <source>
        <dbReference type="ARBA" id="ARBA00022833"/>
    </source>
</evidence>
<dbReference type="FunFam" id="3.30.160.60:FF:000014">
    <property type="entry name" value="Transcription factor Sp3"/>
    <property type="match status" value="1"/>
</dbReference>
<evidence type="ECO:0000313" key="14">
    <source>
        <dbReference type="EMBL" id="BAN21179.1"/>
    </source>
</evidence>
<evidence type="ECO:0000256" key="1">
    <source>
        <dbReference type="ARBA" id="ARBA00004123"/>
    </source>
</evidence>